<name>A0ABW7KJK4_9NOCA</name>
<gene>
    <name evidence="2" type="ORF">ACHIPV_08580</name>
    <name evidence="1" type="ORF">ACHIRB_16550</name>
</gene>
<keyword evidence="4" id="KW-1185">Reference proteome</keyword>
<organism evidence="2 3">
    <name type="scientific">Antrihabitans spumae</name>
    <dbReference type="NCBI Taxonomy" id="3373370"/>
    <lineage>
        <taxon>Bacteria</taxon>
        <taxon>Bacillati</taxon>
        <taxon>Actinomycetota</taxon>
        <taxon>Actinomycetes</taxon>
        <taxon>Mycobacteriales</taxon>
        <taxon>Nocardiaceae</taxon>
        <taxon>Antrihabitans</taxon>
    </lineage>
</organism>
<dbReference type="EMBL" id="JBIMSP010000010">
    <property type="protein sequence ID" value="MFH5241942.1"/>
    <property type="molecule type" value="Genomic_DNA"/>
</dbReference>
<evidence type="ECO:0000313" key="4">
    <source>
        <dbReference type="Proteomes" id="UP001609219"/>
    </source>
</evidence>
<dbReference type="InterPro" id="IPR022536">
    <property type="entry name" value="EspC"/>
</dbReference>
<reference evidence="3 4" key="1">
    <citation type="submission" date="2024-10" db="EMBL/GenBank/DDBJ databases">
        <authorList>
            <person name="Riesco R."/>
        </authorList>
    </citation>
    <scope>NUCLEOTIDE SEQUENCE [LARGE SCALE GENOMIC DNA]</scope>
    <source>
        <strain evidence="2 3">NCIMB 15448</strain>
        <strain evidence="1 4">NCIMB 15450</strain>
    </source>
</reference>
<dbReference type="EMBL" id="JBIMSN010000062">
    <property type="protein sequence ID" value="MFH5230174.1"/>
    <property type="molecule type" value="Genomic_DNA"/>
</dbReference>
<evidence type="ECO:0000313" key="2">
    <source>
        <dbReference type="EMBL" id="MFH5241942.1"/>
    </source>
</evidence>
<protein>
    <submittedName>
        <fullName evidence="2">Type VII secretion target</fullName>
    </submittedName>
</protein>
<dbReference type="Proteomes" id="UP001609219">
    <property type="component" value="Unassembled WGS sequence"/>
</dbReference>
<comment type="caution">
    <text evidence="2">The sequence shown here is derived from an EMBL/GenBank/DDBJ whole genome shotgun (WGS) entry which is preliminary data.</text>
</comment>
<dbReference type="Pfam" id="PF10824">
    <property type="entry name" value="T7SS_ESX_EspC"/>
    <property type="match status" value="1"/>
</dbReference>
<dbReference type="RefSeq" id="WP_395124088.1">
    <property type="nucleotide sequence ID" value="NZ_JBIMSN010000062.1"/>
</dbReference>
<evidence type="ECO:0000313" key="3">
    <source>
        <dbReference type="Proteomes" id="UP001609176"/>
    </source>
</evidence>
<dbReference type="Proteomes" id="UP001609176">
    <property type="component" value="Unassembled WGS sequence"/>
</dbReference>
<evidence type="ECO:0000313" key="1">
    <source>
        <dbReference type="EMBL" id="MFH5230174.1"/>
    </source>
</evidence>
<proteinExistence type="predicted"/>
<sequence length="107" mass="9998">MSDLSAETGAIHGYGAVADVMAIGLAAAGTETAAAGPALLGPALGLIGGEFVAAFAAAHATHLATIAELTGVVATMGTAAVSTAAGYVGVDSATAAGLGNTDVDTRV</sequence>
<accession>A0ABW7KJK4</accession>